<feature type="region of interest" description="Disordered" evidence="1">
    <location>
        <begin position="36"/>
        <end position="57"/>
    </location>
</feature>
<sequence>MALCLDRLTDTELLALLQEAASRVGSRLAITGAALPKPVAHPTPDPSISSASTTPSMQWSPSVLRLNNGIVKMTNIKDMHARIGLTLRHLNQDLTAAAARQADAGILIDQDQSKVARIVKELHEAEAALQERRRCYSEAKAKVEVYRRICLANTELQDALQLDLDVTQRTLKDVVESLTLDERRMAAALIDQLGGAVSYLTTAASPCHSVHASPTTLTSTAAFMSSTLASIGSSSPNLGSSNLPSAIDHPATVASTTAYHTSSQNNSQQSMHEQEDATKSMDSSVNPTTINMSSSFLDDTQAPMADSVEVDLELYSGPSNISEHLDEMVDYGCDTDEDVEISGSKTVELGSTSSGVNTDSFQRAYTGGAQFTADIARTERSIMPAPDMSNRSSRDLDLSSHGRGFEKENSKLFAEPSRSGEHMNGSQGHFGRGDVNESGMNHRKDTHESTRTSSSNSTYTHSNKPLALTRPSLPSLRDVAKHPNRQTTQSDEYHRKRQRSADDDLSIRSNAMPLSTAMPLASKGSTDTTLFNKHTSPSFARDRENCVQWNILQCRVACRRAHRCLRCLSPDHQLRKCPLQLKNPLKVQACLGWNCGPSKTCRNTKCDKSHVCLNCLSHQHNVYECNRVADVSFKQ</sequence>
<feature type="region of interest" description="Disordered" evidence="1">
    <location>
        <begin position="257"/>
        <end position="293"/>
    </location>
</feature>
<evidence type="ECO:0000256" key="1">
    <source>
        <dbReference type="SAM" id="MobiDB-lite"/>
    </source>
</evidence>
<feature type="compositionally biased region" description="Polar residues" evidence="1">
    <location>
        <begin position="46"/>
        <end position="57"/>
    </location>
</feature>
<organism evidence="2 3">
    <name type="scientific">Batrachochytrium salamandrivorans</name>
    <dbReference type="NCBI Taxonomy" id="1357716"/>
    <lineage>
        <taxon>Eukaryota</taxon>
        <taxon>Fungi</taxon>
        <taxon>Fungi incertae sedis</taxon>
        <taxon>Chytridiomycota</taxon>
        <taxon>Chytridiomycota incertae sedis</taxon>
        <taxon>Chytridiomycetes</taxon>
        <taxon>Rhizophydiales</taxon>
        <taxon>Rhizophydiales incertae sedis</taxon>
        <taxon>Batrachochytrium</taxon>
    </lineage>
</organism>
<gene>
    <name evidence="2" type="ORF">BASA50_005130</name>
</gene>
<evidence type="ECO:0000313" key="3">
    <source>
        <dbReference type="Proteomes" id="UP001648503"/>
    </source>
</evidence>
<keyword evidence="3" id="KW-1185">Reference proteome</keyword>
<reference evidence="2 3" key="1">
    <citation type="submission" date="2021-02" db="EMBL/GenBank/DDBJ databases">
        <title>Variation within the Batrachochytrium salamandrivorans European outbreak.</title>
        <authorList>
            <person name="Kelly M."/>
            <person name="Pasmans F."/>
            <person name="Shea T.P."/>
            <person name="Munoz J.F."/>
            <person name="Carranza S."/>
            <person name="Cuomo C.A."/>
            <person name="Martel A."/>
        </authorList>
    </citation>
    <scope>NUCLEOTIDE SEQUENCE [LARGE SCALE GENOMIC DNA]</scope>
    <source>
        <strain evidence="2 3">AMFP18/2</strain>
    </source>
</reference>
<comment type="caution">
    <text evidence="2">The sequence shown here is derived from an EMBL/GenBank/DDBJ whole genome shotgun (WGS) entry which is preliminary data.</text>
</comment>
<feature type="compositionally biased region" description="Polar residues" evidence="1">
    <location>
        <begin position="280"/>
        <end position="293"/>
    </location>
</feature>
<name>A0ABQ8FGL8_9FUNG</name>
<accession>A0ABQ8FGL8</accession>
<protein>
    <submittedName>
        <fullName evidence="2">Uncharacterized protein</fullName>
    </submittedName>
</protein>
<dbReference type="EMBL" id="JAFCIX010000227">
    <property type="protein sequence ID" value="KAH6596424.1"/>
    <property type="molecule type" value="Genomic_DNA"/>
</dbReference>
<feature type="region of interest" description="Disordered" evidence="1">
    <location>
        <begin position="382"/>
        <end position="530"/>
    </location>
</feature>
<feature type="compositionally biased region" description="Polar residues" evidence="1">
    <location>
        <begin position="257"/>
        <end position="271"/>
    </location>
</feature>
<feature type="compositionally biased region" description="Basic and acidic residues" evidence="1">
    <location>
        <begin position="431"/>
        <end position="450"/>
    </location>
</feature>
<feature type="compositionally biased region" description="Low complexity" evidence="1">
    <location>
        <begin position="451"/>
        <end position="463"/>
    </location>
</feature>
<evidence type="ECO:0000313" key="2">
    <source>
        <dbReference type="EMBL" id="KAH6596424.1"/>
    </source>
</evidence>
<feature type="compositionally biased region" description="Basic and acidic residues" evidence="1">
    <location>
        <begin position="491"/>
        <end position="506"/>
    </location>
</feature>
<proteinExistence type="predicted"/>
<dbReference type="Proteomes" id="UP001648503">
    <property type="component" value="Unassembled WGS sequence"/>
</dbReference>
<feature type="compositionally biased region" description="Basic and acidic residues" evidence="1">
    <location>
        <begin position="392"/>
        <end position="410"/>
    </location>
</feature>